<evidence type="ECO:0000259" key="2">
    <source>
        <dbReference type="Pfam" id="PF13111"/>
    </source>
</evidence>
<dbReference type="Pfam" id="PF13032">
    <property type="entry name" value="RNaseH_pPIWI_RE"/>
    <property type="match status" value="1"/>
</dbReference>
<name>A0A098AX34_DESHA</name>
<sequence length="854" mass="98854">MAHYLQLNAFELGENTIPQIPLYQMEFPHEWTVLLKGIMDGYHSPVKLTDLRAKLQMLFPQILGGYDNLLTEGQAYPWLIATEPIQEVWLERLTRNWLKNELLKKQKYGAKAAEISPVNLNWERYNLPIQWDNCVRYQVIPGLFTHAFCQEIRYLNLPGGVDIPLKFVQVFYGKKHECMSLPFLNNQPQFSYIIHFDVTNRGGEADRLLLNVRIGMRRFHTAPVLANENPYELLNKKGTLLLGMSNPFVLTDTSLTVLSTLKFRRAKDSSALAQWVSAEEDLFFDVLKENLSIDQFLASPLSYWSESGKVKGYLVHSSQVYQNEPDVKTGLGLPERTALLDLVSRTFNLKARLDFLEKVSCGGRLKHLPIKAPERTFINLELWMSPDMYKECVELLAQIQFDNSNGGRLLWPTDKPDEFILNANPEVVVALQHRDDAFLTQELDPEGLREQRVSEIKKRVTVAERDKLTLALIEIGEKKSYKKLDPKAAVRSGLAKTGRMTQFMYKLNHELNGRRRSKEDEEKSIMKTNLGIVTNAFLDLLADAGFVRANIPLIAEGEHIVVTGIIKRKVRLNSRRTNTEYLPVLLWFDGREIKVKRLGETLWLPMHKALLDFSKTRPFDNMWKESSQRFINWLEQEIESILLSTSEVPIYLFADAGLRQYWWKNLQNPIITSRDLPFTKRIIDEERLKFVRLNRTDDVPQYEIFDTNKNSSLNRYKGLFRDGEIYYSVGSKPDTIRAKLEITKYNTPREIILKQQAVEILPTGVKDQEEAAQLAQRAHLLREGNLTYARSTAQPFPLHLLKSLSKYWEAENARAIEDEDEQGNLEYDSYGNDFEEGIKSSIRRRCGQILRFKR</sequence>
<proteinExistence type="predicted"/>
<evidence type="ECO:0000313" key="4">
    <source>
        <dbReference type="EMBL" id="CDX00682.1"/>
    </source>
</evidence>
<evidence type="ECO:0000259" key="1">
    <source>
        <dbReference type="Pfam" id="PF13032"/>
    </source>
</evidence>
<reference evidence="4" key="1">
    <citation type="submission" date="2014-07" db="EMBL/GenBank/DDBJ databases">
        <authorList>
            <person name="Hornung V.Bastian."/>
        </authorList>
    </citation>
    <scope>NUCLEOTIDE SEQUENCE</scope>
    <source>
        <strain evidence="4">PCE-S</strain>
    </source>
</reference>
<organism evidence="4">
    <name type="scientific">Desulfitobacterium hafniense</name>
    <name type="common">Desulfitobacterium frappieri</name>
    <dbReference type="NCBI Taxonomy" id="49338"/>
    <lineage>
        <taxon>Bacteria</taxon>
        <taxon>Bacillati</taxon>
        <taxon>Bacillota</taxon>
        <taxon>Clostridia</taxon>
        <taxon>Eubacteriales</taxon>
        <taxon>Desulfitobacteriaceae</taxon>
        <taxon>Desulfitobacterium</taxon>
    </lineage>
</organism>
<dbReference type="PATRIC" id="fig|49338.4.peg.854"/>
<protein>
    <submittedName>
        <fullName evidence="4">DUF3893 domain protein</fullName>
    </submittedName>
</protein>
<dbReference type="AlphaFoldDB" id="A0A098AX34"/>
<dbReference type="InterPro" id="IPR025085">
    <property type="entry name" value="pPIWI_RE_X"/>
</dbReference>
<dbReference type="Pfam" id="PF13111">
    <property type="entry name" value="pPIWI_RE_X"/>
    <property type="match status" value="1"/>
</dbReference>
<accession>A0A098AX34</accession>
<dbReference type="EMBL" id="LK996017">
    <property type="protein sequence ID" value="CDX00682.1"/>
    <property type="molecule type" value="Genomic_DNA"/>
</dbReference>
<dbReference type="InterPro" id="IPR024996">
    <property type="entry name" value="RNaseH_pPIWI_RE"/>
</dbReference>
<feature type="domain" description="pPIWI-RE module N-terminal" evidence="2">
    <location>
        <begin position="9"/>
        <end position="372"/>
    </location>
</feature>
<dbReference type="Pfam" id="PF18157">
    <property type="entry name" value="MID_pPIWI_RE"/>
    <property type="match status" value="1"/>
</dbReference>
<dbReference type="InterPro" id="IPR040496">
    <property type="entry name" value="MID_pPIWI_RE"/>
</dbReference>
<evidence type="ECO:0000259" key="3">
    <source>
        <dbReference type="Pfam" id="PF18157"/>
    </source>
</evidence>
<feature type="domain" description="pPIWI-RE RNaseH" evidence="1">
    <location>
        <begin position="568"/>
        <end position="807"/>
    </location>
</feature>
<gene>
    <name evidence="4" type="ORF">DPCES_0795</name>
</gene>
<feature type="domain" description="Prokaryotic pPIWI-RE MID" evidence="3">
    <location>
        <begin position="449"/>
        <end position="548"/>
    </location>
</feature>